<proteinExistence type="predicted"/>
<dbReference type="EMBL" id="CABHML010000042">
    <property type="protein sequence ID" value="VUW83243.1"/>
    <property type="molecule type" value="Genomic_DNA"/>
</dbReference>
<gene>
    <name evidence="1" type="ORF">BLONGUMMC1_00961</name>
</gene>
<accession>A0A564RYI7</accession>
<evidence type="ECO:0000313" key="1">
    <source>
        <dbReference type="EMBL" id="VUW83243.1"/>
    </source>
</evidence>
<dbReference type="Proteomes" id="UP000319252">
    <property type="component" value="Unassembled WGS sequence"/>
</dbReference>
<organism evidence="1 2">
    <name type="scientific">Bifidobacterium longum subsp. infantis</name>
    <dbReference type="NCBI Taxonomy" id="1682"/>
    <lineage>
        <taxon>Bacteria</taxon>
        <taxon>Bacillati</taxon>
        <taxon>Actinomycetota</taxon>
        <taxon>Actinomycetes</taxon>
        <taxon>Bifidobacteriales</taxon>
        <taxon>Bifidobacteriaceae</taxon>
        <taxon>Bifidobacterium</taxon>
    </lineage>
</organism>
<evidence type="ECO:0000313" key="2">
    <source>
        <dbReference type="Proteomes" id="UP000319252"/>
    </source>
</evidence>
<dbReference type="AlphaFoldDB" id="A0A564RYI7"/>
<protein>
    <submittedName>
        <fullName evidence="1">Uncharacterized protein</fullName>
    </submittedName>
</protein>
<sequence>MILINSVSQLFQMGRRNINLLFSELDLNESPSSIMQANDRIRFQSRLIPIMEHISAKRISIHTQVANTHGLKQQAKGFEIIKEFLRGRVQYRTSYRRVAEVSGWARSHCSLRT</sequence>
<reference evidence="1 2" key="1">
    <citation type="submission" date="2019-07" db="EMBL/GenBank/DDBJ databases">
        <authorList>
            <person name="Chang H.-W."/>
            <person name="Raman A."/>
            <person name="Venkatesh S."/>
            <person name="Gehrig J."/>
        </authorList>
    </citation>
    <scope>NUCLEOTIDE SEQUENCE [LARGE SCALE GENOMIC DNA]</scope>
    <source>
        <strain evidence="1">B.longum_ssp_infantis_4</strain>
    </source>
</reference>
<name>A0A564RYI7_BIFLI</name>